<name>A0A8H7CJS1_9AGAR</name>
<protein>
    <submittedName>
        <fullName evidence="1">Uncharacterized protein</fullName>
    </submittedName>
</protein>
<keyword evidence="2" id="KW-1185">Reference proteome</keyword>
<gene>
    <name evidence="1" type="ORF">MVEN_01947400</name>
</gene>
<reference evidence="1" key="1">
    <citation type="submission" date="2020-05" db="EMBL/GenBank/DDBJ databases">
        <title>Mycena genomes resolve the evolution of fungal bioluminescence.</title>
        <authorList>
            <person name="Tsai I.J."/>
        </authorList>
    </citation>
    <scope>NUCLEOTIDE SEQUENCE</scope>
    <source>
        <strain evidence="1">CCC161011</strain>
    </source>
</reference>
<organism evidence="1 2">
    <name type="scientific">Mycena venus</name>
    <dbReference type="NCBI Taxonomy" id="2733690"/>
    <lineage>
        <taxon>Eukaryota</taxon>
        <taxon>Fungi</taxon>
        <taxon>Dikarya</taxon>
        <taxon>Basidiomycota</taxon>
        <taxon>Agaricomycotina</taxon>
        <taxon>Agaricomycetes</taxon>
        <taxon>Agaricomycetidae</taxon>
        <taxon>Agaricales</taxon>
        <taxon>Marasmiineae</taxon>
        <taxon>Mycenaceae</taxon>
        <taxon>Mycena</taxon>
    </lineage>
</organism>
<evidence type="ECO:0000313" key="2">
    <source>
        <dbReference type="Proteomes" id="UP000620124"/>
    </source>
</evidence>
<evidence type="ECO:0000313" key="1">
    <source>
        <dbReference type="EMBL" id="KAF7340284.1"/>
    </source>
</evidence>
<dbReference type="AlphaFoldDB" id="A0A8H7CJS1"/>
<comment type="caution">
    <text evidence="1">The sequence shown here is derived from an EMBL/GenBank/DDBJ whole genome shotgun (WGS) entry which is preliminary data.</text>
</comment>
<dbReference type="Proteomes" id="UP000620124">
    <property type="component" value="Unassembled WGS sequence"/>
</dbReference>
<accession>A0A8H7CJS1</accession>
<proteinExistence type="predicted"/>
<sequence>MAFSPPNPNPAPMRLESPASYKLSSTQPINRNVLALQCCAPHLEVWSSLAPARTPTSIPYDHHFSHSRTSVPLLSAAAERHTSRRPRPPKLRHLSLSSSTILNINYALVPPLLRLQSLSMIRLKTSCVDALLRTDLTGLTCLAYFPTSVCSVFPALRVLSLNADTILGIHM</sequence>
<dbReference type="EMBL" id="JACAZI010000019">
    <property type="protein sequence ID" value="KAF7340284.1"/>
    <property type="molecule type" value="Genomic_DNA"/>
</dbReference>